<dbReference type="Pfam" id="PF05425">
    <property type="entry name" value="CopD"/>
    <property type="match status" value="1"/>
</dbReference>
<dbReference type="GO" id="GO:0020037">
    <property type="term" value="F:heme binding"/>
    <property type="evidence" value="ECO:0007669"/>
    <property type="project" value="InterPro"/>
</dbReference>
<gene>
    <name evidence="12" type="ORF">Nstercoris_00323</name>
</gene>
<dbReference type="GO" id="GO:0009055">
    <property type="term" value="F:electron transfer activity"/>
    <property type="evidence" value="ECO:0007669"/>
    <property type="project" value="InterPro"/>
</dbReference>
<dbReference type="InterPro" id="IPR008457">
    <property type="entry name" value="Cu-R_CopD_dom"/>
</dbReference>
<dbReference type="GO" id="GO:0005886">
    <property type="term" value="C:plasma membrane"/>
    <property type="evidence" value="ECO:0007669"/>
    <property type="project" value="UniProtKB-SubCell"/>
</dbReference>
<evidence type="ECO:0000259" key="11">
    <source>
        <dbReference type="PROSITE" id="PS51007"/>
    </source>
</evidence>
<evidence type="ECO:0000256" key="1">
    <source>
        <dbReference type="ARBA" id="ARBA00004651"/>
    </source>
</evidence>
<dbReference type="InterPro" id="IPR036909">
    <property type="entry name" value="Cyt_c-like_dom_sf"/>
</dbReference>
<dbReference type="InterPro" id="IPR000866">
    <property type="entry name" value="AhpC/TSA"/>
</dbReference>
<sequence length="713" mass="80017">MEVVAVLFRWLQLAANLILFGSCVYLAVAGARQALFNSSWVSRLEKLFPVFAGIVLIGLVGILATTTGKATGIESDVWNPSAWVKIVQNTNMGHIWAARAVSAVFLLGAVIFIVLNPKRVRWHYVMVALVASFPLVASTMASHAAADEEFLFYIPVYVTHVLMAAVWFGALPAFLFIVFDRRHCEEKGAQLALNIESLKKFSFLALPVMILIILTGLIMTDRMVGDHYHALVASTYGWSLLIKIFLLVIILSIASRARSKWLPSFERICEPADYFNVGTADNMKQKSLFSRLLFKASQIRKNSDADSPSNGVENLRKWVRIEFIFALLLVLFATILSNSMPAKHTTVENWPYAFRFTLDGTLGIGTWGEFSTRFFLVVGVILFIAAAGAFLLGRKNELSPKKYNVATVFFVMGGIAVTLPQFAIDAYSETYRKNPIPFDSLSISNGLSYFSENCVDCHGIQGIGNGILAKTLPNVPSDLLTDPFVARYTGGDFFHWITYGIKNSGMPGFSENLEEEDRWDIVNYIQAASSGYQTRWLNSAIASRKTSPKAPDFQFSTYAEITSTLKEYRQDKNVLLTFFSWPSSMERLKELSENYEKIKNLNTVILAIPLDEYSKSVAINFANNNFEVVRDGWLEIKDSYSLYRRTLSHPDIQGKGDIPNHMEFLVDRSGYLRARWIPKVDQSGWDSLSSLTTQLHQLDQEKGVVAHLHDHTH</sequence>
<comment type="subcellular location">
    <subcellularLocation>
        <location evidence="1">Cell membrane</location>
        <topology evidence="1">Multi-pass membrane protein</topology>
    </subcellularLocation>
</comment>
<name>A0A4Y1YJD8_9PROT</name>
<evidence type="ECO:0000256" key="6">
    <source>
        <dbReference type="ARBA" id="ARBA00022989"/>
    </source>
</evidence>
<evidence type="ECO:0000256" key="2">
    <source>
        <dbReference type="ARBA" id="ARBA00022475"/>
    </source>
</evidence>
<feature type="transmembrane region" description="Helical" evidence="10">
    <location>
        <begin position="200"/>
        <end position="219"/>
    </location>
</feature>
<evidence type="ECO:0000256" key="8">
    <source>
        <dbReference type="ARBA" id="ARBA00023136"/>
    </source>
</evidence>
<dbReference type="KEGG" id="nst:Nstercoris_00323"/>
<proteinExistence type="predicted"/>
<dbReference type="PANTHER" id="PTHR34820:SF4">
    <property type="entry name" value="INNER MEMBRANE PROTEIN YEBZ"/>
    <property type="match status" value="1"/>
</dbReference>
<organism evidence="12 13">
    <name type="scientific">Nitrosomonas stercoris</name>
    <dbReference type="NCBI Taxonomy" id="1444684"/>
    <lineage>
        <taxon>Bacteria</taxon>
        <taxon>Pseudomonadati</taxon>
        <taxon>Pseudomonadota</taxon>
        <taxon>Betaproteobacteria</taxon>
        <taxon>Nitrosomonadales</taxon>
        <taxon>Nitrosomonadaceae</taxon>
        <taxon>Nitrosomonas</taxon>
    </lineage>
</organism>
<keyword evidence="8 10" id="KW-0472">Membrane</keyword>
<feature type="transmembrane region" description="Helical" evidence="10">
    <location>
        <begin position="231"/>
        <end position="254"/>
    </location>
</feature>
<feature type="transmembrane region" description="Helical" evidence="10">
    <location>
        <begin position="152"/>
        <end position="179"/>
    </location>
</feature>
<keyword evidence="2" id="KW-1003">Cell membrane</keyword>
<dbReference type="PROSITE" id="PS51007">
    <property type="entry name" value="CYTC"/>
    <property type="match status" value="1"/>
</dbReference>
<dbReference type="EMBL" id="AP019755">
    <property type="protein sequence ID" value="BBL34094.1"/>
    <property type="molecule type" value="Genomic_DNA"/>
</dbReference>
<accession>A0A4Y1YJD8</accession>
<keyword evidence="4 10" id="KW-0812">Transmembrane</keyword>
<dbReference type="InterPro" id="IPR036249">
    <property type="entry name" value="Thioredoxin-like_sf"/>
</dbReference>
<dbReference type="Pfam" id="PF13442">
    <property type="entry name" value="Cytochrome_CBB3"/>
    <property type="match status" value="1"/>
</dbReference>
<feature type="transmembrane region" description="Helical" evidence="10">
    <location>
        <begin position="122"/>
        <end position="146"/>
    </location>
</feature>
<dbReference type="GO" id="GO:0006825">
    <property type="term" value="P:copper ion transport"/>
    <property type="evidence" value="ECO:0007669"/>
    <property type="project" value="InterPro"/>
</dbReference>
<dbReference type="GO" id="GO:0016491">
    <property type="term" value="F:oxidoreductase activity"/>
    <property type="evidence" value="ECO:0007669"/>
    <property type="project" value="InterPro"/>
</dbReference>
<keyword evidence="3 9" id="KW-0349">Heme</keyword>
<dbReference type="SUPFAM" id="SSF52833">
    <property type="entry name" value="Thioredoxin-like"/>
    <property type="match status" value="1"/>
</dbReference>
<dbReference type="SUPFAM" id="SSF46626">
    <property type="entry name" value="Cytochrome c"/>
    <property type="match status" value="1"/>
</dbReference>
<keyword evidence="13" id="KW-1185">Reference proteome</keyword>
<feature type="domain" description="Cytochrome c" evidence="11">
    <location>
        <begin position="441"/>
        <end position="529"/>
    </location>
</feature>
<dbReference type="Gene3D" id="3.40.30.10">
    <property type="entry name" value="Glutaredoxin"/>
    <property type="match status" value="1"/>
</dbReference>
<evidence type="ECO:0000256" key="4">
    <source>
        <dbReference type="ARBA" id="ARBA00022692"/>
    </source>
</evidence>
<keyword evidence="6 10" id="KW-1133">Transmembrane helix</keyword>
<evidence type="ECO:0000256" key="5">
    <source>
        <dbReference type="ARBA" id="ARBA00022723"/>
    </source>
</evidence>
<feature type="transmembrane region" description="Helical" evidence="10">
    <location>
        <begin position="96"/>
        <end position="115"/>
    </location>
</feature>
<evidence type="ECO:0000313" key="13">
    <source>
        <dbReference type="Proteomes" id="UP000316473"/>
    </source>
</evidence>
<dbReference type="InterPro" id="IPR032694">
    <property type="entry name" value="CopC/D"/>
</dbReference>
<feature type="transmembrane region" description="Helical" evidence="10">
    <location>
        <begin position="405"/>
        <end position="424"/>
    </location>
</feature>
<feature type="transmembrane region" description="Helical" evidence="10">
    <location>
        <begin position="47"/>
        <end position="66"/>
    </location>
</feature>
<evidence type="ECO:0000256" key="3">
    <source>
        <dbReference type="ARBA" id="ARBA00022617"/>
    </source>
</evidence>
<keyword evidence="7 9" id="KW-0408">Iron</keyword>
<reference evidence="12 13" key="1">
    <citation type="submission" date="2019-06" db="EMBL/GenBank/DDBJ databases">
        <title>Nitrosomonas stercoris KYUHI-S whole genome shotgun sequence.</title>
        <authorList>
            <person name="Nakagawa T."/>
            <person name="Tsuchiya Y."/>
            <person name="Takahashi R."/>
        </authorList>
    </citation>
    <scope>NUCLEOTIDE SEQUENCE [LARGE SCALE GENOMIC DNA]</scope>
    <source>
        <strain evidence="12 13">KYUHI-S</strain>
    </source>
</reference>
<dbReference type="GO" id="GO:0046872">
    <property type="term" value="F:metal ion binding"/>
    <property type="evidence" value="ECO:0007669"/>
    <property type="project" value="UniProtKB-KW"/>
</dbReference>
<evidence type="ECO:0000256" key="10">
    <source>
        <dbReference type="SAM" id="Phobius"/>
    </source>
</evidence>
<evidence type="ECO:0000256" key="9">
    <source>
        <dbReference type="PROSITE-ProRule" id="PRU00433"/>
    </source>
</evidence>
<dbReference type="AlphaFoldDB" id="A0A4Y1YJD8"/>
<dbReference type="PANTHER" id="PTHR34820">
    <property type="entry name" value="INNER MEMBRANE PROTEIN YEBZ"/>
    <property type="match status" value="1"/>
</dbReference>
<evidence type="ECO:0000313" key="12">
    <source>
        <dbReference type="EMBL" id="BBL34094.1"/>
    </source>
</evidence>
<dbReference type="Gene3D" id="1.10.760.10">
    <property type="entry name" value="Cytochrome c-like domain"/>
    <property type="match status" value="1"/>
</dbReference>
<protein>
    <recommendedName>
        <fullName evidence="11">Cytochrome c domain-containing protein</fullName>
    </recommendedName>
</protein>
<feature type="transmembrane region" description="Helical" evidence="10">
    <location>
        <begin position="323"/>
        <end position="342"/>
    </location>
</feature>
<dbReference type="GO" id="GO:0016209">
    <property type="term" value="F:antioxidant activity"/>
    <property type="evidence" value="ECO:0007669"/>
    <property type="project" value="InterPro"/>
</dbReference>
<dbReference type="Proteomes" id="UP000316473">
    <property type="component" value="Chromosome"/>
</dbReference>
<feature type="transmembrane region" description="Helical" evidence="10">
    <location>
        <begin position="13"/>
        <end position="35"/>
    </location>
</feature>
<keyword evidence="5 9" id="KW-0479">Metal-binding</keyword>
<dbReference type="Pfam" id="PF00578">
    <property type="entry name" value="AhpC-TSA"/>
    <property type="match status" value="1"/>
</dbReference>
<evidence type="ECO:0000256" key="7">
    <source>
        <dbReference type="ARBA" id="ARBA00023004"/>
    </source>
</evidence>
<dbReference type="InterPro" id="IPR009056">
    <property type="entry name" value="Cyt_c-like_dom"/>
</dbReference>
<feature type="transmembrane region" description="Helical" evidence="10">
    <location>
        <begin position="374"/>
        <end position="393"/>
    </location>
</feature>